<dbReference type="Proteomes" id="UP001156102">
    <property type="component" value="Unassembled WGS sequence"/>
</dbReference>
<name>A0AA41X3F8_9BACI</name>
<accession>A0AA41X3F8</accession>
<dbReference type="GO" id="GO:0016747">
    <property type="term" value="F:acyltransferase activity, transferring groups other than amino-acyl groups"/>
    <property type="evidence" value="ECO:0007669"/>
    <property type="project" value="InterPro"/>
</dbReference>
<organism evidence="2 3">
    <name type="scientific">Ectobacillus ponti</name>
    <dbReference type="NCBI Taxonomy" id="2961894"/>
    <lineage>
        <taxon>Bacteria</taxon>
        <taxon>Bacillati</taxon>
        <taxon>Bacillota</taxon>
        <taxon>Bacilli</taxon>
        <taxon>Bacillales</taxon>
        <taxon>Bacillaceae</taxon>
        <taxon>Ectobacillus</taxon>
    </lineage>
</organism>
<gene>
    <name evidence="2" type="ORF">NK662_05210</name>
</gene>
<evidence type="ECO:0000313" key="2">
    <source>
        <dbReference type="EMBL" id="MCP8967937.1"/>
    </source>
</evidence>
<dbReference type="EMBL" id="JANCLT010000002">
    <property type="protein sequence ID" value="MCP8967937.1"/>
    <property type="molecule type" value="Genomic_DNA"/>
</dbReference>
<reference evidence="2" key="1">
    <citation type="submission" date="2022-07" db="EMBL/GenBank/DDBJ databases">
        <authorList>
            <person name="Li W.-J."/>
            <person name="Deng Q.-Q."/>
        </authorList>
    </citation>
    <scope>NUCLEOTIDE SEQUENCE</scope>
    <source>
        <strain evidence="2">SYSU M60031</strain>
    </source>
</reference>
<evidence type="ECO:0000313" key="3">
    <source>
        <dbReference type="Proteomes" id="UP001156102"/>
    </source>
</evidence>
<dbReference type="AlphaFoldDB" id="A0AA41X3F8"/>
<proteinExistence type="predicted"/>
<dbReference type="RefSeq" id="WP_254757841.1">
    <property type="nucleotide sequence ID" value="NZ_JANCLT010000002.1"/>
</dbReference>
<protein>
    <submittedName>
        <fullName evidence="2">Mechanosensitive ion channel protein</fullName>
    </submittedName>
</protein>
<dbReference type="Gene3D" id="3.40.630.30">
    <property type="match status" value="1"/>
</dbReference>
<keyword evidence="3" id="KW-1185">Reference proteome</keyword>
<dbReference type="SUPFAM" id="SSF55729">
    <property type="entry name" value="Acyl-CoA N-acyltransferases (Nat)"/>
    <property type="match status" value="1"/>
</dbReference>
<dbReference type="InterPro" id="IPR000182">
    <property type="entry name" value="GNAT_dom"/>
</dbReference>
<feature type="domain" description="N-acetyltransferase" evidence="1">
    <location>
        <begin position="2"/>
        <end position="136"/>
    </location>
</feature>
<dbReference type="InterPro" id="IPR016181">
    <property type="entry name" value="Acyl_CoA_acyltransferase"/>
</dbReference>
<sequence length="153" mass="17077">MPEIRFARREDVPRLLEFLGQAGPVDERVQRIYPHFMLLEQDGAIQATIGCEQAGSVGLLRSMILSPSVDKGMLLQLLEIYLQQMQERGVTCMYLITTMPDALPLFRLFGFQAADTDEIPPQLAEIPHFQAGMKQPGASLLNCQLSTELPTDS</sequence>
<comment type="caution">
    <text evidence="2">The sequence shown here is derived from an EMBL/GenBank/DDBJ whole genome shotgun (WGS) entry which is preliminary data.</text>
</comment>
<evidence type="ECO:0000259" key="1">
    <source>
        <dbReference type="PROSITE" id="PS51186"/>
    </source>
</evidence>
<dbReference type="PROSITE" id="PS51186">
    <property type="entry name" value="GNAT"/>
    <property type="match status" value="1"/>
</dbReference>